<feature type="non-terminal residue" evidence="1">
    <location>
        <position position="1"/>
    </location>
</feature>
<protein>
    <recommendedName>
        <fullName evidence="2">Outer membrane protein beta-barrel domain-containing protein</fullName>
    </recommendedName>
</protein>
<name>A0A3B1AH90_9ZZZZ</name>
<sequence>TLADTTFYKMIADFNWEIIPSSLTWQINNNLSVQERNQLNRPLPTNKQQVNIFSTGPSYIYRLSPINSILLDYRYSDIKYDRKLFVTNVDNQRNVYNLAFEHKISEVSNITLNYDDTRVNYLDETNNTDFTGKSVYFTYNAVKARSTVALSAGVNKAKLVTNTREYKSDFYSAQWDYQINFSSNLSARYRKGLSEASNDISLSNFLNTGGANNANLLDSSIFTVERFYLMYAQNRANWKTSYILNGVEQDYDQVRPTQKTLGGTIIFDYNLSRSLVLTSLLTQVTRKSLTSNEIRTNDKIIGIGTRYYISNNLQFITQYRKNNRSSNQVGRTYDENVFSLSLTYSNAPLVVGPQR</sequence>
<organism evidence="1">
    <name type="scientific">hydrothermal vent metagenome</name>
    <dbReference type="NCBI Taxonomy" id="652676"/>
    <lineage>
        <taxon>unclassified sequences</taxon>
        <taxon>metagenomes</taxon>
        <taxon>ecological metagenomes</taxon>
    </lineage>
</organism>
<evidence type="ECO:0000313" key="1">
    <source>
        <dbReference type="EMBL" id="VAW92016.1"/>
    </source>
</evidence>
<dbReference type="AlphaFoldDB" id="A0A3B1AH90"/>
<accession>A0A3B1AH90</accession>
<dbReference type="EMBL" id="UOFS01000009">
    <property type="protein sequence ID" value="VAW92016.1"/>
    <property type="molecule type" value="Genomic_DNA"/>
</dbReference>
<gene>
    <name evidence="1" type="ORF">MNBD_GAMMA22-2538</name>
</gene>
<proteinExistence type="predicted"/>
<reference evidence="1" key="1">
    <citation type="submission" date="2018-06" db="EMBL/GenBank/DDBJ databases">
        <authorList>
            <person name="Zhirakovskaya E."/>
        </authorList>
    </citation>
    <scope>NUCLEOTIDE SEQUENCE</scope>
</reference>
<evidence type="ECO:0008006" key="2">
    <source>
        <dbReference type="Google" id="ProtNLM"/>
    </source>
</evidence>